<protein>
    <submittedName>
        <fullName evidence="10">Isocitrate dehydrogenase [NADP] (IDH) (Oxalosuccinate decarboxylase)</fullName>
    </submittedName>
</protein>
<comment type="caution">
    <text evidence="8">The sequence shown here is derived from an EMBL/GenBank/DDBJ whole genome shotgun (WGS) entry which is preliminary data.</text>
</comment>
<evidence type="ECO:0000256" key="5">
    <source>
        <dbReference type="ARBA" id="ARBA00022842"/>
    </source>
</evidence>
<evidence type="ECO:0000256" key="1">
    <source>
        <dbReference type="ARBA" id="ARBA00001946"/>
    </source>
</evidence>
<dbReference type="GO" id="GO:0006099">
    <property type="term" value="P:tricarboxylic acid cycle"/>
    <property type="evidence" value="ECO:0007669"/>
    <property type="project" value="UniProtKB-KW"/>
</dbReference>
<dbReference type="GO" id="GO:0004450">
    <property type="term" value="F:isocitrate dehydrogenase (NADP+) activity"/>
    <property type="evidence" value="ECO:0007669"/>
    <property type="project" value="InterPro"/>
</dbReference>
<evidence type="ECO:0000256" key="3">
    <source>
        <dbReference type="ARBA" id="ARBA00022532"/>
    </source>
</evidence>
<comment type="cofactor">
    <cofactor evidence="1">
        <name>Mg(2+)</name>
        <dbReference type="ChEBI" id="CHEBI:18420"/>
    </cofactor>
</comment>
<keyword evidence="4" id="KW-0479">Metal-binding</keyword>
<dbReference type="PANTHER" id="PTHR36999">
    <property type="entry name" value="ISOCITRATE DEHYDROGENASE [NADP]"/>
    <property type="match status" value="1"/>
</dbReference>
<keyword evidence="3" id="KW-0816">Tricarboxylic acid cycle</keyword>
<dbReference type="Proteomes" id="UP001152797">
    <property type="component" value="Unassembled WGS sequence"/>
</dbReference>
<dbReference type="EMBL" id="CAMXCT010002376">
    <property type="protein sequence ID" value="CAI3997723.1"/>
    <property type="molecule type" value="Genomic_DNA"/>
</dbReference>
<reference evidence="9" key="2">
    <citation type="submission" date="2024-04" db="EMBL/GenBank/DDBJ databases">
        <authorList>
            <person name="Chen Y."/>
            <person name="Shah S."/>
            <person name="Dougan E. K."/>
            <person name="Thang M."/>
            <person name="Chan C."/>
        </authorList>
    </citation>
    <scope>NUCLEOTIDE SEQUENCE [LARGE SCALE GENOMIC DNA]</scope>
</reference>
<reference evidence="8" key="1">
    <citation type="submission" date="2022-10" db="EMBL/GenBank/DDBJ databases">
        <authorList>
            <person name="Chen Y."/>
            <person name="Dougan E. K."/>
            <person name="Chan C."/>
            <person name="Rhodes N."/>
            <person name="Thang M."/>
        </authorList>
    </citation>
    <scope>NUCLEOTIDE SEQUENCE</scope>
</reference>
<evidence type="ECO:0000256" key="7">
    <source>
        <dbReference type="ARBA" id="ARBA00023002"/>
    </source>
</evidence>
<evidence type="ECO:0000313" key="11">
    <source>
        <dbReference type="Proteomes" id="UP001152797"/>
    </source>
</evidence>
<evidence type="ECO:0000256" key="4">
    <source>
        <dbReference type="ARBA" id="ARBA00022723"/>
    </source>
</evidence>
<evidence type="ECO:0000313" key="8">
    <source>
        <dbReference type="EMBL" id="CAI3997723.1"/>
    </source>
</evidence>
<keyword evidence="5" id="KW-0460">Magnesium</keyword>
<evidence type="ECO:0000313" key="9">
    <source>
        <dbReference type="EMBL" id="CAL1151098.1"/>
    </source>
</evidence>
<dbReference type="SUPFAM" id="SSF53659">
    <property type="entry name" value="Isocitrate/Isopropylmalate dehydrogenase-like"/>
    <property type="match status" value="1"/>
</dbReference>
<dbReference type="GO" id="GO:0006097">
    <property type="term" value="P:glyoxylate cycle"/>
    <property type="evidence" value="ECO:0007669"/>
    <property type="project" value="UniProtKB-KW"/>
</dbReference>
<dbReference type="PANTHER" id="PTHR36999:SF1">
    <property type="entry name" value="ISOCITRATE DEHYDROGENASE (NADP(+))"/>
    <property type="match status" value="1"/>
</dbReference>
<sequence length="415" mass="45749">MMNLGRRLVQKVSDPVLFGHCVEVFYKDAFEKHAALFQELGVNPNNGVGDVYVKIKGHPKEAEVEKDLMACYEKRPPLAYVDSRRGITNLHVPSDVIVDASMAAAVRDAGRMWTKEDTLCDAKFVIPDRCYSGIYDVVIKDCQANGKLDAAKIGATSNVGLMAAKAEEYGSHDKTFVVPEDGKVQVVQRDGGKVLMSHEVSKGDVWRMCQTKDGPIQDWVKLAVVRARATDTPAIFWLSEERAHDRSMISKVNTYLKRHDTEGLDIRILSPEEAMKFTLERARKGLDTITVTGNVLRDYLTDLFPILELGTSAKMLSVVPLLAGGGMFETGAGGSAPKHVQQFMQEGHLRWDSLGEFMAMTVSLEDVALKTNNPDAKVMADTLSTAVGQVLDGGKSPQRKAGAWVNLRDYTGRWS</sequence>
<dbReference type="OrthoDB" id="427751at2759"/>
<dbReference type="GO" id="GO:0046872">
    <property type="term" value="F:metal ion binding"/>
    <property type="evidence" value="ECO:0007669"/>
    <property type="project" value="UniProtKB-KW"/>
</dbReference>
<name>A0A9P1CUI1_9DINO</name>
<accession>A0A9P1CUI1</accession>
<dbReference type="Pfam" id="PF03971">
    <property type="entry name" value="IDH"/>
    <property type="match status" value="1"/>
</dbReference>
<evidence type="ECO:0000256" key="6">
    <source>
        <dbReference type="ARBA" id="ARBA00022857"/>
    </source>
</evidence>
<keyword evidence="2" id="KW-0329">Glyoxylate bypass</keyword>
<proteinExistence type="predicted"/>
<keyword evidence="6" id="KW-0521">NADP</keyword>
<keyword evidence="11" id="KW-1185">Reference proteome</keyword>
<organism evidence="8">
    <name type="scientific">Cladocopium goreaui</name>
    <dbReference type="NCBI Taxonomy" id="2562237"/>
    <lineage>
        <taxon>Eukaryota</taxon>
        <taxon>Sar</taxon>
        <taxon>Alveolata</taxon>
        <taxon>Dinophyceae</taxon>
        <taxon>Suessiales</taxon>
        <taxon>Symbiodiniaceae</taxon>
        <taxon>Cladocopium</taxon>
    </lineage>
</organism>
<dbReference type="InterPro" id="IPR004436">
    <property type="entry name" value="Isocitrate_DH_NADP_mono"/>
</dbReference>
<evidence type="ECO:0000256" key="2">
    <source>
        <dbReference type="ARBA" id="ARBA00022435"/>
    </source>
</evidence>
<dbReference type="AlphaFoldDB" id="A0A9P1CUI1"/>
<gene>
    <name evidence="8" type="ORF">C1SCF055_LOCUS24077</name>
</gene>
<keyword evidence="7" id="KW-0560">Oxidoreductase</keyword>
<dbReference type="EMBL" id="CAMXCT030002376">
    <property type="protein sequence ID" value="CAL4785035.1"/>
    <property type="molecule type" value="Genomic_DNA"/>
</dbReference>
<evidence type="ECO:0000313" key="10">
    <source>
        <dbReference type="EMBL" id="CAL4785035.1"/>
    </source>
</evidence>
<dbReference type="EMBL" id="CAMXCT020002376">
    <property type="protein sequence ID" value="CAL1151098.1"/>
    <property type="molecule type" value="Genomic_DNA"/>
</dbReference>